<name>A0A645I555_9ZZZZ</name>
<dbReference type="EMBL" id="VSSQ01100454">
    <property type="protein sequence ID" value="MPN42603.1"/>
    <property type="molecule type" value="Genomic_DNA"/>
</dbReference>
<accession>A0A645I555</accession>
<evidence type="ECO:0000313" key="1">
    <source>
        <dbReference type="EMBL" id="MPN42603.1"/>
    </source>
</evidence>
<sequence length="145" mass="16069">MRPFYGAYGHLFATGDSLAHGTHQHGIIGGLSDRCHFGPAPGGRIDGRICPPWPGRRAGIRFLRGWAGYPLWKNRGVCFGVYSGCFPNGLAHPKAHRLWYDVPRHGPGHVGLLCLWDGLVYGRYRLGPLDKLGLLRTPFHSRGCR</sequence>
<organism evidence="1">
    <name type="scientific">bioreactor metagenome</name>
    <dbReference type="NCBI Taxonomy" id="1076179"/>
    <lineage>
        <taxon>unclassified sequences</taxon>
        <taxon>metagenomes</taxon>
        <taxon>ecological metagenomes</taxon>
    </lineage>
</organism>
<comment type="caution">
    <text evidence="1">The sequence shown here is derived from an EMBL/GenBank/DDBJ whole genome shotgun (WGS) entry which is preliminary data.</text>
</comment>
<reference evidence="1" key="1">
    <citation type="submission" date="2019-08" db="EMBL/GenBank/DDBJ databases">
        <authorList>
            <person name="Kucharzyk K."/>
            <person name="Murdoch R.W."/>
            <person name="Higgins S."/>
            <person name="Loffler F."/>
        </authorList>
    </citation>
    <scope>NUCLEOTIDE SEQUENCE</scope>
</reference>
<protein>
    <submittedName>
        <fullName evidence="1">Uncharacterized protein</fullName>
    </submittedName>
</protein>
<dbReference type="AlphaFoldDB" id="A0A645I555"/>
<proteinExistence type="predicted"/>
<gene>
    <name evidence="1" type="ORF">SDC9_190160</name>
</gene>